<dbReference type="GO" id="GO:0046677">
    <property type="term" value="P:response to antibiotic"/>
    <property type="evidence" value="ECO:0007669"/>
    <property type="project" value="UniProtKB-KW"/>
</dbReference>
<dbReference type="EMBL" id="JACCFS010000001">
    <property type="protein sequence ID" value="NYJ32920.1"/>
    <property type="molecule type" value="Genomic_DNA"/>
</dbReference>
<keyword evidence="5" id="KW-0046">Antibiotic resistance</keyword>
<protein>
    <recommendedName>
        <fullName evidence="6">Transport permease protein</fullName>
    </recommendedName>
</protein>
<dbReference type="InterPro" id="IPR051784">
    <property type="entry name" value="Nod_factor_ABC_transporter"/>
</dbReference>
<sequence length="291" mass="30457">MSTSAHATAPGSGTGRAGRTGRTGWRRSAGPRKTWSDTLVLTRRNLRHMARDPFEPAIALTMPVTMLLLFGFVFGEAMAPPGAEDYPSFLVPAMLAMVMVYGIAGTAAGVARDTAREVMGRFRSMPMAPLSLLGARVLSDMLRGAVEVVLLLGVGLLLGWRAEDGAVAAAGAVGVLLLFRLALVCLGALLGLVMPTPDSVSMVVYPLAFPLTMLSTSFLPAQAMPAGLAPVAEWNPLSAVVTATRELFGNPALPSDAWPAQHALAVAVAVSTAVVLVTAPLAVRRFRSLDR</sequence>
<dbReference type="Proteomes" id="UP000572051">
    <property type="component" value="Unassembled WGS sequence"/>
</dbReference>
<dbReference type="AlphaFoldDB" id="A0A7Z0EKH9"/>
<feature type="transmembrane region" description="Helical" evidence="6">
    <location>
        <begin position="202"/>
        <end position="221"/>
    </location>
</feature>
<keyword evidence="6" id="KW-0813">Transport</keyword>
<evidence type="ECO:0000256" key="3">
    <source>
        <dbReference type="ARBA" id="ARBA00022989"/>
    </source>
</evidence>
<dbReference type="InterPro" id="IPR013525">
    <property type="entry name" value="ABC2_TM"/>
</dbReference>
<dbReference type="Pfam" id="PF01061">
    <property type="entry name" value="ABC2_membrane"/>
    <property type="match status" value="1"/>
</dbReference>
<feature type="transmembrane region" description="Helical" evidence="6">
    <location>
        <begin position="263"/>
        <end position="283"/>
    </location>
</feature>
<dbReference type="PIRSF" id="PIRSF006648">
    <property type="entry name" value="DrrB"/>
    <property type="match status" value="1"/>
</dbReference>
<dbReference type="RefSeq" id="WP_312889101.1">
    <property type="nucleotide sequence ID" value="NZ_JACCFS010000001.1"/>
</dbReference>
<feature type="transmembrane region" description="Helical" evidence="6">
    <location>
        <begin position="57"/>
        <end position="77"/>
    </location>
</feature>
<organism evidence="9 10">
    <name type="scientific">Nocardiopsis aegyptia</name>
    <dbReference type="NCBI Taxonomy" id="220378"/>
    <lineage>
        <taxon>Bacteria</taxon>
        <taxon>Bacillati</taxon>
        <taxon>Actinomycetota</taxon>
        <taxon>Actinomycetes</taxon>
        <taxon>Streptosporangiales</taxon>
        <taxon>Nocardiopsidaceae</taxon>
        <taxon>Nocardiopsis</taxon>
    </lineage>
</organism>
<dbReference type="GO" id="GO:0043190">
    <property type="term" value="C:ATP-binding cassette (ABC) transporter complex"/>
    <property type="evidence" value="ECO:0007669"/>
    <property type="project" value="InterPro"/>
</dbReference>
<evidence type="ECO:0000256" key="2">
    <source>
        <dbReference type="ARBA" id="ARBA00022692"/>
    </source>
</evidence>
<evidence type="ECO:0000313" key="9">
    <source>
        <dbReference type="EMBL" id="NYJ32920.1"/>
    </source>
</evidence>
<keyword evidence="2 6" id="KW-0812">Transmembrane</keyword>
<evidence type="ECO:0000256" key="7">
    <source>
        <dbReference type="SAM" id="MobiDB-lite"/>
    </source>
</evidence>
<dbReference type="InterPro" id="IPR000412">
    <property type="entry name" value="ABC_2_transport"/>
</dbReference>
<dbReference type="PROSITE" id="PS51012">
    <property type="entry name" value="ABC_TM2"/>
    <property type="match status" value="1"/>
</dbReference>
<comment type="caution">
    <text evidence="9">The sequence shown here is derived from an EMBL/GenBank/DDBJ whole genome shotgun (WGS) entry which is preliminary data.</text>
</comment>
<keyword evidence="10" id="KW-1185">Reference proteome</keyword>
<evidence type="ECO:0000256" key="5">
    <source>
        <dbReference type="ARBA" id="ARBA00023251"/>
    </source>
</evidence>
<dbReference type="InterPro" id="IPR047817">
    <property type="entry name" value="ABC2_TM_bact-type"/>
</dbReference>
<proteinExistence type="inferred from homology"/>
<feature type="transmembrane region" description="Helical" evidence="6">
    <location>
        <begin position="141"/>
        <end position="160"/>
    </location>
</feature>
<keyword evidence="6" id="KW-1003">Cell membrane</keyword>
<comment type="similarity">
    <text evidence="6">Belongs to the ABC-2 integral membrane protein family.</text>
</comment>
<accession>A0A7Z0EKH9</accession>
<evidence type="ECO:0000256" key="6">
    <source>
        <dbReference type="RuleBase" id="RU361157"/>
    </source>
</evidence>
<dbReference type="PANTHER" id="PTHR43229:SF2">
    <property type="entry name" value="NODULATION PROTEIN J"/>
    <property type="match status" value="1"/>
</dbReference>
<evidence type="ECO:0000256" key="4">
    <source>
        <dbReference type="ARBA" id="ARBA00023136"/>
    </source>
</evidence>
<feature type="region of interest" description="Disordered" evidence="7">
    <location>
        <begin position="1"/>
        <end position="31"/>
    </location>
</feature>
<reference evidence="9 10" key="1">
    <citation type="submission" date="2020-07" db="EMBL/GenBank/DDBJ databases">
        <title>Sequencing the genomes of 1000 actinobacteria strains.</title>
        <authorList>
            <person name="Klenk H.-P."/>
        </authorList>
    </citation>
    <scope>NUCLEOTIDE SEQUENCE [LARGE SCALE GENOMIC DNA]</scope>
    <source>
        <strain evidence="9 10">DSM 44442</strain>
    </source>
</reference>
<name>A0A7Z0EKH9_9ACTN</name>
<evidence type="ECO:0000256" key="1">
    <source>
        <dbReference type="ARBA" id="ARBA00004141"/>
    </source>
</evidence>
<gene>
    <name evidence="9" type="ORF">HNR10_000801</name>
</gene>
<feature type="transmembrane region" description="Helical" evidence="6">
    <location>
        <begin position="166"/>
        <end position="190"/>
    </location>
</feature>
<feature type="domain" description="ABC transmembrane type-2" evidence="8">
    <location>
        <begin position="54"/>
        <end position="289"/>
    </location>
</feature>
<dbReference type="PANTHER" id="PTHR43229">
    <property type="entry name" value="NODULATION PROTEIN J"/>
    <property type="match status" value="1"/>
</dbReference>
<evidence type="ECO:0000313" key="10">
    <source>
        <dbReference type="Proteomes" id="UP000572051"/>
    </source>
</evidence>
<feature type="transmembrane region" description="Helical" evidence="6">
    <location>
        <begin position="89"/>
        <end position="111"/>
    </location>
</feature>
<keyword evidence="4 6" id="KW-0472">Membrane</keyword>
<keyword evidence="3 6" id="KW-1133">Transmembrane helix</keyword>
<comment type="subcellular location">
    <subcellularLocation>
        <location evidence="6">Cell membrane</location>
        <topology evidence="6">Multi-pass membrane protein</topology>
    </subcellularLocation>
    <subcellularLocation>
        <location evidence="1">Membrane</location>
        <topology evidence="1">Multi-pass membrane protein</topology>
    </subcellularLocation>
</comment>
<evidence type="ECO:0000259" key="8">
    <source>
        <dbReference type="PROSITE" id="PS51012"/>
    </source>
</evidence>
<dbReference type="GO" id="GO:0140359">
    <property type="term" value="F:ABC-type transporter activity"/>
    <property type="evidence" value="ECO:0007669"/>
    <property type="project" value="InterPro"/>
</dbReference>